<dbReference type="RefSeq" id="WP_013942454.1">
    <property type="nucleotide sequence ID" value="NC_015713.1"/>
</dbReference>
<dbReference type="HOGENOM" id="CLU_1440170_0_0_0"/>
<name>F8L5A3_SIMNZ</name>
<keyword evidence="2" id="KW-1185">Reference proteome</keyword>
<dbReference type="AlphaFoldDB" id="F8L5A3"/>
<proteinExistence type="predicted"/>
<evidence type="ECO:0000313" key="2">
    <source>
        <dbReference type="Proteomes" id="UP000000496"/>
    </source>
</evidence>
<organism evidence="1 2">
    <name type="scientific">Simkania negevensis (strain ATCC VR-1471 / DSM 27360 / Z)</name>
    <dbReference type="NCBI Taxonomy" id="331113"/>
    <lineage>
        <taxon>Bacteria</taxon>
        <taxon>Pseudomonadati</taxon>
        <taxon>Chlamydiota</taxon>
        <taxon>Chlamydiia</taxon>
        <taxon>Parachlamydiales</taxon>
        <taxon>Simkaniaceae</taxon>
        <taxon>Simkania</taxon>
    </lineage>
</organism>
<reference evidence="1 2" key="2">
    <citation type="journal article" date="2011" name="Mol. Biol. Evol.">
        <title>Unity in variety--the pan-genome of the Chlamydiae.</title>
        <authorList>
            <person name="Collingro A."/>
            <person name="Tischler P."/>
            <person name="Weinmaier T."/>
            <person name="Penz T."/>
            <person name="Heinz E."/>
            <person name="Brunham R.C."/>
            <person name="Read T.D."/>
            <person name="Bavoil P.M."/>
            <person name="Sachse K."/>
            <person name="Kahane S."/>
            <person name="Friedman M.G."/>
            <person name="Rattei T."/>
            <person name="Myers G.S."/>
            <person name="Horn M."/>
        </authorList>
    </citation>
    <scope>NUCLEOTIDE SEQUENCE [LARGE SCALE GENOMIC DNA]</scope>
    <source>
        <strain evidence="2">ATCC VR-1471 / Z</strain>
    </source>
</reference>
<dbReference type="Proteomes" id="UP000000496">
    <property type="component" value="Chromosome gsn.131"/>
</dbReference>
<protein>
    <submittedName>
        <fullName evidence="1">Uncharacterized protein</fullName>
    </submittedName>
</protein>
<gene>
    <name evidence="1" type="ordered locus">SNE_A01090</name>
</gene>
<accession>F8L5A3</accession>
<sequence length="200" mass="22023">MSGTPNAVSSTDFSTKAAQLYDDVTTSRPWRHTIGRVSCAIRLPFYALAVIFQVAKMGIKFLPACLITPIAWGLGTRKLESWTFNGIGLDGVVALKFLDKIGSSVIGVICAPPKKYHSILEALKSVGKFSILGQHQDAWKEGANMNVPPKLGDLAFHILCPRAAYSKIIIQQDKIYDMEPGCYGFYKHMKTENLEKIKSA</sequence>
<dbReference type="KEGG" id="sng:SNE_A01090"/>
<evidence type="ECO:0000313" key="1">
    <source>
        <dbReference type="EMBL" id="CCB87987.1"/>
    </source>
</evidence>
<reference key="1">
    <citation type="journal article" date="2011" name="Mol. Biol. Evol.">
        <title>Unity in variety -- the pan-genome of the Chlamydiae.</title>
        <authorList>
            <person name="Collingro A."/>
            <person name="Tischler P."/>
            <person name="Weinmaier T."/>
            <person name="Penz T."/>
            <person name="Heinz E."/>
            <person name="Brunham R.C."/>
            <person name="Read T.D."/>
            <person name="Bavoil P.M."/>
            <person name="Sachse K."/>
            <person name="Kahane S."/>
            <person name="Friedman M.G."/>
            <person name="Rattei T."/>
            <person name="Myers G.S.A."/>
            <person name="Horn M."/>
        </authorList>
    </citation>
    <scope>NUCLEOTIDE SEQUENCE</scope>
    <source>
        <strain>Z</strain>
    </source>
</reference>
<dbReference type="EMBL" id="FR872582">
    <property type="protein sequence ID" value="CCB87987.1"/>
    <property type="molecule type" value="Genomic_DNA"/>
</dbReference>